<accession>A0ABN8J443</accession>
<feature type="region of interest" description="Disordered" evidence="1">
    <location>
        <begin position="1"/>
        <end position="28"/>
    </location>
</feature>
<keyword evidence="3" id="KW-1185">Reference proteome</keyword>
<protein>
    <submittedName>
        <fullName evidence="2">Uncharacterized protein</fullName>
    </submittedName>
</protein>
<evidence type="ECO:0000256" key="1">
    <source>
        <dbReference type="SAM" id="MobiDB-lite"/>
    </source>
</evidence>
<feature type="region of interest" description="Disordered" evidence="1">
    <location>
        <begin position="49"/>
        <end position="71"/>
    </location>
</feature>
<feature type="non-terminal residue" evidence="2">
    <location>
        <position position="1"/>
    </location>
</feature>
<name>A0ABN8J443_9NEOP</name>
<organism evidence="2 3">
    <name type="scientific">Iphiclides podalirius</name>
    <name type="common">scarce swallowtail</name>
    <dbReference type="NCBI Taxonomy" id="110791"/>
    <lineage>
        <taxon>Eukaryota</taxon>
        <taxon>Metazoa</taxon>
        <taxon>Ecdysozoa</taxon>
        <taxon>Arthropoda</taxon>
        <taxon>Hexapoda</taxon>
        <taxon>Insecta</taxon>
        <taxon>Pterygota</taxon>
        <taxon>Neoptera</taxon>
        <taxon>Endopterygota</taxon>
        <taxon>Lepidoptera</taxon>
        <taxon>Glossata</taxon>
        <taxon>Ditrysia</taxon>
        <taxon>Papilionoidea</taxon>
        <taxon>Papilionidae</taxon>
        <taxon>Papilioninae</taxon>
        <taxon>Iphiclides</taxon>
    </lineage>
</organism>
<dbReference type="EMBL" id="OW152820">
    <property type="protein sequence ID" value="CAH2075466.1"/>
    <property type="molecule type" value="Genomic_DNA"/>
</dbReference>
<dbReference type="Proteomes" id="UP000837857">
    <property type="component" value="Chromosome 8"/>
</dbReference>
<evidence type="ECO:0000313" key="3">
    <source>
        <dbReference type="Proteomes" id="UP000837857"/>
    </source>
</evidence>
<gene>
    <name evidence="2" type="ORF">IPOD504_LOCUS16819</name>
</gene>
<feature type="compositionally biased region" description="Basic residues" evidence="1">
    <location>
        <begin position="1"/>
        <end position="10"/>
    </location>
</feature>
<proteinExistence type="predicted"/>
<sequence length="71" mass="7715">MIRLTPRVKRSPAPYEHPGASACGVTSRADGSLRTRRCLTAHHSARRELTGAFDVHDAPAGPRSNEPPTLR</sequence>
<reference evidence="2" key="1">
    <citation type="submission" date="2022-03" db="EMBL/GenBank/DDBJ databases">
        <authorList>
            <person name="Martin H S."/>
        </authorList>
    </citation>
    <scope>NUCLEOTIDE SEQUENCE</scope>
</reference>
<evidence type="ECO:0000313" key="2">
    <source>
        <dbReference type="EMBL" id="CAH2075466.1"/>
    </source>
</evidence>